<dbReference type="Proteomes" id="UP000585681">
    <property type="component" value="Unassembled WGS sequence"/>
</dbReference>
<feature type="region of interest" description="Disordered" evidence="1">
    <location>
        <begin position="42"/>
        <end position="83"/>
    </location>
</feature>
<keyword evidence="4" id="KW-1185">Reference proteome</keyword>
<organism evidence="3 4">
    <name type="scientific">Actibacterium naphthalenivorans</name>
    <dbReference type="NCBI Taxonomy" id="1614693"/>
    <lineage>
        <taxon>Bacteria</taxon>
        <taxon>Pseudomonadati</taxon>
        <taxon>Pseudomonadota</taxon>
        <taxon>Alphaproteobacteria</taxon>
        <taxon>Rhodobacterales</taxon>
        <taxon>Roseobacteraceae</taxon>
        <taxon>Actibacterium</taxon>
    </lineage>
</organism>
<evidence type="ECO:0000256" key="2">
    <source>
        <dbReference type="SAM" id="SignalP"/>
    </source>
</evidence>
<reference evidence="3" key="1">
    <citation type="submission" date="2020-08" db="EMBL/GenBank/DDBJ databases">
        <title>Genomic Encyclopedia of Type Strains, Phase IV (KMG-IV): sequencing the most valuable type-strain genomes for metagenomic binning, comparative biology and taxonomic classification.</title>
        <authorList>
            <person name="Goeker M."/>
        </authorList>
    </citation>
    <scope>NUCLEOTIDE SEQUENCE [LARGE SCALE GENOMIC DNA]</scope>
    <source>
        <strain evidence="3">DSM 105040</strain>
    </source>
</reference>
<evidence type="ECO:0000313" key="4">
    <source>
        <dbReference type="Proteomes" id="UP000585681"/>
    </source>
</evidence>
<evidence type="ECO:0008006" key="5">
    <source>
        <dbReference type="Google" id="ProtNLM"/>
    </source>
</evidence>
<proteinExistence type="predicted"/>
<accession>A0A840C9J0</accession>
<feature type="chain" id="PRO_5032784245" description="Excalibur calcium-binding domain-containing protein" evidence="2">
    <location>
        <begin position="20"/>
        <end position="204"/>
    </location>
</feature>
<comment type="caution">
    <text evidence="3">The sequence shown here is derived from an EMBL/GenBank/DDBJ whole genome shotgun (WGS) entry which is preliminary data.</text>
</comment>
<gene>
    <name evidence="3" type="ORF">GGR17_000513</name>
</gene>
<dbReference type="RefSeq" id="WP_054538216.1">
    <property type="nucleotide sequence ID" value="NZ_JACIEQ010000001.1"/>
</dbReference>
<dbReference type="AlphaFoldDB" id="A0A840C9J0"/>
<name>A0A840C9J0_9RHOB</name>
<dbReference type="EMBL" id="JACIEQ010000001">
    <property type="protein sequence ID" value="MBB4020722.1"/>
    <property type="molecule type" value="Genomic_DNA"/>
</dbReference>
<feature type="signal peptide" evidence="2">
    <location>
        <begin position="1"/>
        <end position="19"/>
    </location>
</feature>
<protein>
    <recommendedName>
        <fullName evidence="5">Excalibur calcium-binding domain-containing protein</fullName>
    </recommendedName>
</protein>
<evidence type="ECO:0000313" key="3">
    <source>
        <dbReference type="EMBL" id="MBB4020722.1"/>
    </source>
</evidence>
<dbReference type="PROSITE" id="PS51257">
    <property type="entry name" value="PROKAR_LIPOPROTEIN"/>
    <property type="match status" value="1"/>
</dbReference>
<sequence length="204" mass="21859">MRFIFPVLGLLAVSACAPAVPDSGFGSYDTYQSDREIELIGESPALPSDDPNGAAGLEELTPGAGTTPLASVNNPGISDEQDFSAVSSRESIESDRERIEAQREQYVFIEPTAVPERAGSAGPNIVEFALSTTNRVGESIYRRGGLQRAGAFDRNCAKYASPDLAQEAFLATGGPERDRHSLDPDGDGFACYWDPAPFRLVVNR</sequence>
<keyword evidence="2" id="KW-0732">Signal</keyword>
<evidence type="ECO:0000256" key="1">
    <source>
        <dbReference type="SAM" id="MobiDB-lite"/>
    </source>
</evidence>